<reference evidence="1 2" key="1">
    <citation type="journal article" date="2016" name="Mol. Biol. Evol.">
        <title>Comparative Genomics of Early-Diverging Mushroom-Forming Fungi Provides Insights into the Origins of Lignocellulose Decay Capabilities.</title>
        <authorList>
            <person name="Nagy L.G."/>
            <person name="Riley R."/>
            <person name="Tritt A."/>
            <person name="Adam C."/>
            <person name="Daum C."/>
            <person name="Floudas D."/>
            <person name="Sun H."/>
            <person name="Yadav J.S."/>
            <person name="Pangilinan J."/>
            <person name="Larsson K.H."/>
            <person name="Matsuura K."/>
            <person name="Barry K."/>
            <person name="Labutti K."/>
            <person name="Kuo R."/>
            <person name="Ohm R.A."/>
            <person name="Bhattacharya S.S."/>
            <person name="Shirouzu T."/>
            <person name="Yoshinaga Y."/>
            <person name="Martin F.M."/>
            <person name="Grigoriev I.V."/>
            <person name="Hibbett D.S."/>
        </authorList>
    </citation>
    <scope>NUCLEOTIDE SEQUENCE [LARGE SCALE GENOMIC DNA]</scope>
    <source>
        <strain evidence="1 2">HHB12029</strain>
    </source>
</reference>
<keyword evidence="2" id="KW-1185">Reference proteome</keyword>
<protein>
    <submittedName>
        <fullName evidence="1">Uncharacterized protein</fullName>
    </submittedName>
</protein>
<proteinExistence type="predicted"/>
<dbReference type="AlphaFoldDB" id="A0A165K8C6"/>
<gene>
    <name evidence="1" type="ORF">EXIGLDRAFT_734234</name>
</gene>
<dbReference type="InParanoid" id="A0A165K8C6"/>
<dbReference type="Proteomes" id="UP000077266">
    <property type="component" value="Unassembled WGS sequence"/>
</dbReference>
<organism evidence="1 2">
    <name type="scientific">Exidia glandulosa HHB12029</name>
    <dbReference type="NCBI Taxonomy" id="1314781"/>
    <lineage>
        <taxon>Eukaryota</taxon>
        <taxon>Fungi</taxon>
        <taxon>Dikarya</taxon>
        <taxon>Basidiomycota</taxon>
        <taxon>Agaricomycotina</taxon>
        <taxon>Agaricomycetes</taxon>
        <taxon>Auriculariales</taxon>
        <taxon>Exidiaceae</taxon>
        <taxon>Exidia</taxon>
    </lineage>
</organism>
<evidence type="ECO:0000313" key="1">
    <source>
        <dbReference type="EMBL" id="KZV95951.1"/>
    </source>
</evidence>
<sequence>MSIFDFPERDAATFGRMCATALRIWRGSAEIVNAILDAILLPPSVSSATSIPLWEILVTGFRLSAWTGVLLELGDALAATLCLADRDGQNTIQTTNWIKCFLANFALNDIALLDNGWNSERFVHLIQHCTELRPQWRVGQHAGIDVYHEAALHGPCQACPEQLGYPPIAASSLA</sequence>
<name>A0A165K8C6_EXIGL</name>
<evidence type="ECO:0000313" key="2">
    <source>
        <dbReference type="Proteomes" id="UP000077266"/>
    </source>
</evidence>
<dbReference type="EMBL" id="KV425949">
    <property type="protein sequence ID" value="KZV95951.1"/>
    <property type="molecule type" value="Genomic_DNA"/>
</dbReference>
<accession>A0A165K8C6</accession>